<evidence type="ECO:0000256" key="2">
    <source>
        <dbReference type="ARBA" id="ARBA00022827"/>
    </source>
</evidence>
<evidence type="ECO:0000259" key="4">
    <source>
        <dbReference type="Pfam" id="PF01494"/>
    </source>
</evidence>
<feature type="domain" description="FAD-binding" evidence="4">
    <location>
        <begin position="3"/>
        <end position="166"/>
    </location>
</feature>
<evidence type="ECO:0000313" key="5">
    <source>
        <dbReference type="EMBL" id="KIJ64574.1"/>
    </source>
</evidence>
<dbReference type="EMBL" id="KN839846">
    <property type="protein sequence ID" value="KIJ64574.1"/>
    <property type="molecule type" value="Genomic_DNA"/>
</dbReference>
<dbReference type="Proteomes" id="UP000053820">
    <property type="component" value="Unassembled WGS sequence"/>
</dbReference>
<dbReference type="PANTHER" id="PTHR46720">
    <property type="entry name" value="HYDROXYLASE, PUTATIVE (AFU_ORTHOLOGUE AFUA_3G01460)-RELATED"/>
    <property type="match status" value="1"/>
</dbReference>
<dbReference type="GO" id="GO:0044550">
    <property type="term" value="P:secondary metabolite biosynthetic process"/>
    <property type="evidence" value="ECO:0007669"/>
    <property type="project" value="TreeGrafter"/>
</dbReference>
<dbReference type="SUPFAM" id="SSF54373">
    <property type="entry name" value="FAD-linked reductases, C-terminal domain"/>
    <property type="match status" value="1"/>
</dbReference>
<feature type="domain" description="FAD-binding" evidence="4">
    <location>
        <begin position="274"/>
        <end position="387"/>
    </location>
</feature>
<dbReference type="InterPro" id="IPR036188">
    <property type="entry name" value="FAD/NAD-bd_sf"/>
</dbReference>
<dbReference type="HOGENOM" id="CLU_009665_6_3_1"/>
<dbReference type="OrthoDB" id="417877at2759"/>
<feature type="non-terminal residue" evidence="5">
    <location>
        <position position="1"/>
    </location>
</feature>
<dbReference type="GO" id="GO:0016491">
    <property type="term" value="F:oxidoreductase activity"/>
    <property type="evidence" value="ECO:0007669"/>
    <property type="project" value="UniProtKB-KW"/>
</dbReference>
<dbReference type="InterPro" id="IPR051104">
    <property type="entry name" value="FAD_monoxygenase"/>
</dbReference>
<accession>A0A0C9VG63</accession>
<keyword evidence="6" id="KW-1185">Reference proteome</keyword>
<keyword evidence="1" id="KW-0285">Flavoprotein</keyword>
<reference evidence="5 6" key="1">
    <citation type="submission" date="2014-04" db="EMBL/GenBank/DDBJ databases">
        <title>Evolutionary Origins and Diversification of the Mycorrhizal Mutualists.</title>
        <authorList>
            <consortium name="DOE Joint Genome Institute"/>
            <consortium name="Mycorrhizal Genomics Consortium"/>
            <person name="Kohler A."/>
            <person name="Kuo A."/>
            <person name="Nagy L.G."/>
            <person name="Floudas D."/>
            <person name="Copeland A."/>
            <person name="Barry K.W."/>
            <person name="Cichocki N."/>
            <person name="Veneault-Fourrey C."/>
            <person name="LaButti K."/>
            <person name="Lindquist E.A."/>
            <person name="Lipzen A."/>
            <person name="Lundell T."/>
            <person name="Morin E."/>
            <person name="Murat C."/>
            <person name="Riley R."/>
            <person name="Ohm R."/>
            <person name="Sun H."/>
            <person name="Tunlid A."/>
            <person name="Henrissat B."/>
            <person name="Grigoriev I.V."/>
            <person name="Hibbett D.S."/>
            <person name="Martin F."/>
        </authorList>
    </citation>
    <scope>NUCLEOTIDE SEQUENCE [LARGE SCALE GENOMIC DNA]</scope>
    <source>
        <strain evidence="5 6">MD-312</strain>
    </source>
</reference>
<keyword evidence="3" id="KW-0560">Oxidoreductase</keyword>
<dbReference type="InterPro" id="IPR002938">
    <property type="entry name" value="FAD-bd"/>
</dbReference>
<organism evidence="5 6">
    <name type="scientific">Hydnomerulius pinastri MD-312</name>
    <dbReference type="NCBI Taxonomy" id="994086"/>
    <lineage>
        <taxon>Eukaryota</taxon>
        <taxon>Fungi</taxon>
        <taxon>Dikarya</taxon>
        <taxon>Basidiomycota</taxon>
        <taxon>Agaricomycotina</taxon>
        <taxon>Agaricomycetes</taxon>
        <taxon>Agaricomycetidae</taxon>
        <taxon>Boletales</taxon>
        <taxon>Boletales incertae sedis</taxon>
        <taxon>Leucogyrophana</taxon>
    </lineage>
</organism>
<dbReference type="Gene3D" id="3.50.50.60">
    <property type="entry name" value="FAD/NAD(P)-binding domain"/>
    <property type="match status" value="1"/>
</dbReference>
<dbReference type="SUPFAM" id="SSF51905">
    <property type="entry name" value="FAD/NAD(P)-binding domain"/>
    <property type="match status" value="1"/>
</dbReference>
<dbReference type="PANTHER" id="PTHR46720:SF3">
    <property type="entry name" value="FAD-BINDING DOMAIN-CONTAINING PROTEIN-RELATED"/>
    <property type="match status" value="1"/>
</dbReference>
<dbReference type="AlphaFoldDB" id="A0A0C9VG63"/>
<proteinExistence type="predicted"/>
<dbReference type="GO" id="GO:0071949">
    <property type="term" value="F:FAD binding"/>
    <property type="evidence" value="ECO:0007669"/>
    <property type="project" value="InterPro"/>
</dbReference>
<protein>
    <recommendedName>
        <fullName evidence="4">FAD-binding domain-containing protein</fullName>
    </recommendedName>
</protein>
<evidence type="ECO:0000313" key="6">
    <source>
        <dbReference type="Proteomes" id="UP000053820"/>
    </source>
</evidence>
<gene>
    <name evidence="5" type="ORF">HYDPIDRAFT_90107</name>
</gene>
<dbReference type="Pfam" id="PF01494">
    <property type="entry name" value="FAD_binding_3"/>
    <property type="match status" value="2"/>
</dbReference>
<evidence type="ECO:0000256" key="1">
    <source>
        <dbReference type="ARBA" id="ARBA00022630"/>
    </source>
</evidence>
<evidence type="ECO:0000256" key="3">
    <source>
        <dbReference type="ARBA" id="ARBA00023002"/>
    </source>
</evidence>
<name>A0A0C9VG63_9AGAM</name>
<keyword evidence="2" id="KW-0274">FAD</keyword>
<sequence length="462" mass="50944">LSGGGIGGLTLAAVLGKYTSCSIALYEAAPEIATVGAGVTLFTRGMEIMKELGLYEELIEHAIIPPQANGGPYFRKSDQPEGVAWFQRVLLSEVSELHRQDLVNVLLKHIPSTCKLQTSKRLHSYSQCHGPTGPVTLEFSDGSQADCDVLIGADGIRSATRRCMFQDQHQGLYGSTCIQEPANPFWTGILVYRALVPMDKVIHRHPSMTGSRMLTYSCGKNQVYYCAHSPLTIVELSLCQQHVVTYPVSQGRFINVVIHCHAPNSYGAKFEGPWMTEVDAQEVIERFQDWEPEIQTLVNALEKPSRWALHVIKPLPFCVSGRIAILGDAVHAMEPHLGAGAGQAIEDAFILGRLLAHDLTREDNIPDALNVYQNIRLPVASDVLTRSQNVGRLMAFKSPLHLNSQDALPHESSEELECIKSAIEKEWDCQHGGGALLDWGRADRSWILHCEREARAVPALQS</sequence>